<accession>A0ABY4VBU5</accession>
<name>A0ABY4VBU5_9GAMM</name>
<dbReference type="SMART" id="SM00850">
    <property type="entry name" value="LytTR"/>
    <property type="match status" value="1"/>
</dbReference>
<evidence type="ECO:0000259" key="3">
    <source>
        <dbReference type="PROSITE" id="PS50110"/>
    </source>
</evidence>
<dbReference type="PROSITE" id="PS50930">
    <property type="entry name" value="HTH_LYTTR"/>
    <property type="match status" value="1"/>
</dbReference>
<feature type="modified residue" description="4-aspartylphosphate" evidence="2">
    <location>
        <position position="56"/>
    </location>
</feature>
<feature type="domain" description="Response regulatory" evidence="3">
    <location>
        <begin position="5"/>
        <end position="119"/>
    </location>
</feature>
<keyword evidence="6" id="KW-1185">Reference proteome</keyword>
<evidence type="ECO:0000313" key="6">
    <source>
        <dbReference type="Proteomes" id="UP001055658"/>
    </source>
</evidence>
<dbReference type="SUPFAM" id="SSF52172">
    <property type="entry name" value="CheY-like"/>
    <property type="match status" value="1"/>
</dbReference>
<feature type="domain" description="HTH LytTR-type" evidence="4">
    <location>
        <begin position="141"/>
        <end position="244"/>
    </location>
</feature>
<dbReference type="InterPro" id="IPR046947">
    <property type="entry name" value="LytR-like"/>
</dbReference>
<dbReference type="SMART" id="SM00448">
    <property type="entry name" value="REC"/>
    <property type="match status" value="1"/>
</dbReference>
<dbReference type="EMBL" id="CP092418">
    <property type="protein sequence ID" value="USD21754.1"/>
    <property type="molecule type" value="Genomic_DNA"/>
</dbReference>
<dbReference type="PROSITE" id="PS50110">
    <property type="entry name" value="RESPONSE_REGULATORY"/>
    <property type="match status" value="1"/>
</dbReference>
<keyword evidence="2" id="KW-0597">Phosphoprotein</keyword>
<dbReference type="RefSeq" id="WP_252084155.1">
    <property type="nucleotide sequence ID" value="NZ_CP092418.1"/>
</dbReference>
<sequence>MTQLRVLIVDDEPLARARLQRQLSTIENCIPVGEAADIESALMQVQILDPDLVLLDIEMPGGSGLELAQQLSTRECPPAIIFCTAHDEFALPAFATAAVGYLLKPVSVEQLRQALAKVQCLNKPQQKLVSGDEKDRGRSRIKAVSRMGVELLEVDSIRCLVADSKYVVAHHPAGETILDESLKELESEFAERFVRVHRSALVAVAFITGLRRDGANYRVELEGVTQAPMVSRRMLSSVKNLITEIC</sequence>
<protein>
    <submittedName>
        <fullName evidence="5">LytTR family DNA-binding domain-containing protein</fullName>
    </submittedName>
</protein>
<dbReference type="PANTHER" id="PTHR37299">
    <property type="entry name" value="TRANSCRIPTIONAL REGULATOR-RELATED"/>
    <property type="match status" value="1"/>
</dbReference>
<dbReference type="InterPro" id="IPR001789">
    <property type="entry name" value="Sig_transdc_resp-reg_receiver"/>
</dbReference>
<gene>
    <name evidence="5" type="ORF">MJO52_01015</name>
</gene>
<evidence type="ECO:0000256" key="1">
    <source>
        <dbReference type="ARBA" id="ARBA00023012"/>
    </source>
</evidence>
<dbReference type="Pfam" id="PF04397">
    <property type="entry name" value="LytTR"/>
    <property type="match status" value="1"/>
</dbReference>
<organism evidence="5 6">
    <name type="scientific">Microbulbifer variabilis</name>
    <dbReference type="NCBI Taxonomy" id="266805"/>
    <lineage>
        <taxon>Bacteria</taxon>
        <taxon>Pseudomonadati</taxon>
        <taxon>Pseudomonadota</taxon>
        <taxon>Gammaproteobacteria</taxon>
        <taxon>Cellvibrionales</taxon>
        <taxon>Microbulbiferaceae</taxon>
        <taxon>Microbulbifer</taxon>
    </lineage>
</organism>
<dbReference type="Gene3D" id="3.40.50.2300">
    <property type="match status" value="1"/>
</dbReference>
<dbReference type="Gene3D" id="2.40.50.1020">
    <property type="entry name" value="LytTr DNA-binding domain"/>
    <property type="match status" value="1"/>
</dbReference>
<dbReference type="Proteomes" id="UP001055658">
    <property type="component" value="Chromosome"/>
</dbReference>
<proteinExistence type="predicted"/>
<dbReference type="InterPro" id="IPR011006">
    <property type="entry name" value="CheY-like_superfamily"/>
</dbReference>
<evidence type="ECO:0000313" key="5">
    <source>
        <dbReference type="EMBL" id="USD21754.1"/>
    </source>
</evidence>
<dbReference type="Pfam" id="PF00072">
    <property type="entry name" value="Response_reg"/>
    <property type="match status" value="1"/>
</dbReference>
<dbReference type="PANTHER" id="PTHR37299:SF1">
    <property type="entry name" value="STAGE 0 SPORULATION PROTEIN A HOMOLOG"/>
    <property type="match status" value="1"/>
</dbReference>
<evidence type="ECO:0000256" key="2">
    <source>
        <dbReference type="PROSITE-ProRule" id="PRU00169"/>
    </source>
</evidence>
<keyword evidence="1" id="KW-0902">Two-component regulatory system</keyword>
<evidence type="ECO:0000259" key="4">
    <source>
        <dbReference type="PROSITE" id="PS50930"/>
    </source>
</evidence>
<dbReference type="GO" id="GO:0003677">
    <property type="term" value="F:DNA binding"/>
    <property type="evidence" value="ECO:0007669"/>
    <property type="project" value="UniProtKB-KW"/>
</dbReference>
<keyword evidence="5" id="KW-0238">DNA-binding</keyword>
<reference evidence="5" key="1">
    <citation type="submission" date="2022-02" db="EMBL/GenBank/DDBJ databases">
        <title>Coral-associated bacteria.</title>
        <authorList>
            <person name="Tang K."/>
            <person name="Wang X."/>
        </authorList>
    </citation>
    <scope>NUCLEOTIDE SEQUENCE</scope>
    <source>
        <strain evidence="5">SCSIO 43006</strain>
    </source>
</reference>
<dbReference type="InterPro" id="IPR007492">
    <property type="entry name" value="LytTR_DNA-bd_dom"/>
</dbReference>